<name>A0A843WU60_COLES</name>
<accession>A0A843WU60</accession>
<protein>
    <submittedName>
        <fullName evidence="1">Uncharacterized protein</fullName>
    </submittedName>
</protein>
<reference evidence="1" key="1">
    <citation type="submission" date="2017-07" db="EMBL/GenBank/DDBJ databases">
        <title>Taro Niue Genome Assembly and Annotation.</title>
        <authorList>
            <person name="Atibalentja N."/>
            <person name="Keating K."/>
            <person name="Fields C.J."/>
        </authorList>
    </citation>
    <scope>NUCLEOTIDE SEQUENCE</scope>
    <source>
        <strain evidence="1">Niue_2</strain>
        <tissue evidence="1">Leaf</tissue>
    </source>
</reference>
<gene>
    <name evidence="1" type="ORF">Taro_046595</name>
</gene>
<dbReference type="Proteomes" id="UP000652761">
    <property type="component" value="Unassembled WGS sequence"/>
</dbReference>
<comment type="caution">
    <text evidence="1">The sequence shown here is derived from an EMBL/GenBank/DDBJ whole genome shotgun (WGS) entry which is preliminary data.</text>
</comment>
<proteinExistence type="predicted"/>
<dbReference type="AlphaFoldDB" id="A0A843WU60"/>
<sequence>MSTTGPMLVSRDKGYPRERSSVLLALQFPPLKANNGRPGGGGWSSPHYPLCCSLHFCSGWALASSWSPRSCCD</sequence>
<evidence type="ECO:0000313" key="1">
    <source>
        <dbReference type="EMBL" id="MQM13669.1"/>
    </source>
</evidence>
<dbReference type="EMBL" id="NMUH01005774">
    <property type="protein sequence ID" value="MQM13669.1"/>
    <property type="molecule type" value="Genomic_DNA"/>
</dbReference>
<keyword evidence="2" id="KW-1185">Reference proteome</keyword>
<organism evidence="1 2">
    <name type="scientific">Colocasia esculenta</name>
    <name type="common">Wild taro</name>
    <name type="synonym">Arum esculentum</name>
    <dbReference type="NCBI Taxonomy" id="4460"/>
    <lineage>
        <taxon>Eukaryota</taxon>
        <taxon>Viridiplantae</taxon>
        <taxon>Streptophyta</taxon>
        <taxon>Embryophyta</taxon>
        <taxon>Tracheophyta</taxon>
        <taxon>Spermatophyta</taxon>
        <taxon>Magnoliopsida</taxon>
        <taxon>Liliopsida</taxon>
        <taxon>Araceae</taxon>
        <taxon>Aroideae</taxon>
        <taxon>Colocasieae</taxon>
        <taxon>Colocasia</taxon>
    </lineage>
</organism>
<evidence type="ECO:0000313" key="2">
    <source>
        <dbReference type="Proteomes" id="UP000652761"/>
    </source>
</evidence>